<feature type="transmembrane region" description="Helical" evidence="17">
    <location>
        <begin position="41"/>
        <end position="62"/>
    </location>
</feature>
<dbReference type="InterPro" id="IPR001505">
    <property type="entry name" value="Copper_CuA"/>
</dbReference>
<dbReference type="PANTHER" id="PTHR22888">
    <property type="entry name" value="CYTOCHROME C OXIDASE, SUBUNIT II"/>
    <property type="match status" value="1"/>
</dbReference>
<dbReference type="SUPFAM" id="SSF46626">
    <property type="entry name" value="Cytochrome c"/>
    <property type="match status" value="2"/>
</dbReference>
<reference evidence="20" key="1">
    <citation type="submission" date="2020-08" db="EMBL/GenBank/DDBJ databases">
        <title>Ramlibacter sp. USB13 16S ribosomal RNA gene genome sequencing and assembly.</title>
        <authorList>
            <person name="Kang M."/>
        </authorList>
    </citation>
    <scope>NUCLEOTIDE SEQUENCE</scope>
    <source>
        <strain evidence="20">USB13</strain>
    </source>
</reference>
<evidence type="ECO:0000256" key="5">
    <source>
        <dbReference type="ARBA" id="ARBA00022448"/>
    </source>
</evidence>
<evidence type="ECO:0000259" key="19">
    <source>
        <dbReference type="PROSITE" id="PS51007"/>
    </source>
</evidence>
<evidence type="ECO:0000256" key="12">
    <source>
        <dbReference type="ARBA" id="ARBA00023004"/>
    </source>
</evidence>
<dbReference type="PROSITE" id="PS51007">
    <property type="entry name" value="CYTC"/>
    <property type="match status" value="2"/>
</dbReference>
<organism evidence="20 21">
    <name type="scientific">Ramlibacter cellulosilyticus</name>
    <dbReference type="NCBI Taxonomy" id="2764187"/>
    <lineage>
        <taxon>Bacteria</taxon>
        <taxon>Pseudomonadati</taxon>
        <taxon>Pseudomonadota</taxon>
        <taxon>Betaproteobacteria</taxon>
        <taxon>Burkholderiales</taxon>
        <taxon>Comamonadaceae</taxon>
        <taxon>Ramlibacter</taxon>
    </lineage>
</organism>
<comment type="similarity">
    <text evidence="3">Belongs to the cytochrome c oxidase subunit 2 family.</text>
</comment>
<evidence type="ECO:0000256" key="16">
    <source>
        <dbReference type="PROSITE-ProRule" id="PRU00433"/>
    </source>
</evidence>
<evidence type="ECO:0000256" key="2">
    <source>
        <dbReference type="ARBA" id="ARBA00004418"/>
    </source>
</evidence>
<keyword evidence="8 16" id="KW-0479">Metal-binding</keyword>
<dbReference type="PANTHER" id="PTHR22888:SF9">
    <property type="entry name" value="CYTOCHROME C OXIDASE SUBUNIT 2"/>
    <property type="match status" value="1"/>
</dbReference>
<keyword evidence="12 16" id="KW-0408">Iron</keyword>
<evidence type="ECO:0000256" key="6">
    <source>
        <dbReference type="ARBA" id="ARBA00022617"/>
    </source>
</evidence>
<name>A0A923SAR7_9BURK</name>
<feature type="domain" description="Cytochrome c" evidence="19">
    <location>
        <begin position="267"/>
        <end position="354"/>
    </location>
</feature>
<dbReference type="GO" id="GO:0042773">
    <property type="term" value="P:ATP synthesis coupled electron transport"/>
    <property type="evidence" value="ECO:0007669"/>
    <property type="project" value="TreeGrafter"/>
</dbReference>
<feature type="transmembrane region" description="Helical" evidence="17">
    <location>
        <begin position="83"/>
        <end position="105"/>
    </location>
</feature>
<feature type="domain" description="Cytochrome oxidase subunit II copper A binding" evidence="18">
    <location>
        <begin position="112"/>
        <end position="254"/>
    </location>
</feature>
<keyword evidence="13" id="KW-0186">Copper</keyword>
<evidence type="ECO:0000256" key="9">
    <source>
        <dbReference type="ARBA" id="ARBA00022967"/>
    </source>
</evidence>
<evidence type="ECO:0000256" key="15">
    <source>
        <dbReference type="ARBA" id="ARBA00047816"/>
    </source>
</evidence>
<dbReference type="GO" id="GO:0042597">
    <property type="term" value="C:periplasmic space"/>
    <property type="evidence" value="ECO:0007669"/>
    <property type="project" value="UniProtKB-SubCell"/>
</dbReference>
<comment type="caution">
    <text evidence="20">The sequence shown here is derived from an EMBL/GenBank/DDBJ whole genome shotgun (WGS) entry which is preliminary data.</text>
</comment>
<dbReference type="RefSeq" id="WP_187075810.1">
    <property type="nucleotide sequence ID" value="NZ_JACORT010000003.1"/>
</dbReference>
<dbReference type="InterPro" id="IPR036257">
    <property type="entry name" value="Cyt_c_oxidase_su2_TM_sf"/>
</dbReference>
<dbReference type="CDD" id="cd13919">
    <property type="entry name" value="CuRO_HCO_II_like_5"/>
    <property type="match status" value="1"/>
</dbReference>
<evidence type="ECO:0000256" key="4">
    <source>
        <dbReference type="ARBA" id="ARBA00012949"/>
    </source>
</evidence>
<evidence type="ECO:0000256" key="11">
    <source>
        <dbReference type="ARBA" id="ARBA00022989"/>
    </source>
</evidence>
<dbReference type="GO" id="GO:0005507">
    <property type="term" value="F:copper ion binding"/>
    <property type="evidence" value="ECO:0007669"/>
    <property type="project" value="InterPro"/>
</dbReference>
<dbReference type="GO" id="GO:0020037">
    <property type="term" value="F:heme binding"/>
    <property type="evidence" value="ECO:0007669"/>
    <property type="project" value="InterPro"/>
</dbReference>
<keyword evidence="21" id="KW-1185">Reference proteome</keyword>
<dbReference type="Proteomes" id="UP000608513">
    <property type="component" value="Unassembled WGS sequence"/>
</dbReference>
<dbReference type="PROSITE" id="PS50857">
    <property type="entry name" value="COX2_CUA"/>
    <property type="match status" value="1"/>
</dbReference>
<dbReference type="InterPro" id="IPR008972">
    <property type="entry name" value="Cupredoxin"/>
</dbReference>
<keyword evidence="5" id="KW-0813">Transport</keyword>
<dbReference type="PROSITE" id="PS00078">
    <property type="entry name" value="COX2"/>
    <property type="match status" value="1"/>
</dbReference>
<protein>
    <recommendedName>
        <fullName evidence="4">cytochrome-c oxidase</fullName>
        <ecNumber evidence="4">7.1.1.9</ecNumber>
    </recommendedName>
</protein>
<evidence type="ECO:0000313" key="21">
    <source>
        <dbReference type="Proteomes" id="UP000608513"/>
    </source>
</evidence>
<gene>
    <name evidence="20" type="ORF">H8N03_08880</name>
</gene>
<dbReference type="EMBL" id="JACORT010000003">
    <property type="protein sequence ID" value="MBC5783054.1"/>
    <property type="molecule type" value="Genomic_DNA"/>
</dbReference>
<dbReference type="EC" id="7.1.1.9" evidence="4"/>
<dbReference type="Gene3D" id="2.60.40.420">
    <property type="entry name" value="Cupredoxins - blue copper proteins"/>
    <property type="match status" value="1"/>
</dbReference>
<dbReference type="InterPro" id="IPR009056">
    <property type="entry name" value="Cyt_c-like_dom"/>
</dbReference>
<dbReference type="InterPro" id="IPR002429">
    <property type="entry name" value="CcO_II-like_C"/>
</dbReference>
<evidence type="ECO:0000256" key="1">
    <source>
        <dbReference type="ARBA" id="ARBA00004141"/>
    </source>
</evidence>
<keyword evidence="6 16" id="KW-0349">Heme</keyword>
<dbReference type="InterPro" id="IPR045187">
    <property type="entry name" value="CcO_II"/>
</dbReference>
<evidence type="ECO:0000256" key="13">
    <source>
        <dbReference type="ARBA" id="ARBA00023008"/>
    </source>
</evidence>
<dbReference type="Gene3D" id="1.10.760.10">
    <property type="entry name" value="Cytochrome c-like domain"/>
    <property type="match status" value="2"/>
</dbReference>
<evidence type="ECO:0000259" key="18">
    <source>
        <dbReference type="PROSITE" id="PS50857"/>
    </source>
</evidence>
<dbReference type="SUPFAM" id="SSF49503">
    <property type="entry name" value="Cupredoxins"/>
    <property type="match status" value="1"/>
</dbReference>
<evidence type="ECO:0000256" key="8">
    <source>
        <dbReference type="ARBA" id="ARBA00022723"/>
    </source>
</evidence>
<evidence type="ECO:0000256" key="17">
    <source>
        <dbReference type="SAM" id="Phobius"/>
    </source>
</evidence>
<proteinExistence type="inferred from homology"/>
<accession>A0A923SAR7</accession>
<dbReference type="GO" id="GO:0016020">
    <property type="term" value="C:membrane"/>
    <property type="evidence" value="ECO:0007669"/>
    <property type="project" value="UniProtKB-SubCell"/>
</dbReference>
<evidence type="ECO:0000256" key="7">
    <source>
        <dbReference type="ARBA" id="ARBA00022692"/>
    </source>
</evidence>
<comment type="subcellular location">
    <subcellularLocation>
        <location evidence="1">Membrane</location>
        <topology evidence="1">Multi-pass membrane protein</topology>
    </subcellularLocation>
    <subcellularLocation>
        <location evidence="2">Periplasm</location>
    </subcellularLocation>
</comment>
<keyword evidence="10" id="KW-0249">Electron transport</keyword>
<dbReference type="Gene3D" id="1.10.287.90">
    <property type="match status" value="1"/>
</dbReference>
<dbReference type="Pfam" id="PF00116">
    <property type="entry name" value="COX2"/>
    <property type="match status" value="1"/>
</dbReference>
<comment type="catalytic activity">
    <reaction evidence="15">
        <text>4 Fe(II)-[cytochrome c] + O2 + 8 H(+)(in) = 4 Fe(III)-[cytochrome c] + 2 H2O + 4 H(+)(out)</text>
        <dbReference type="Rhea" id="RHEA:11436"/>
        <dbReference type="Rhea" id="RHEA-COMP:10350"/>
        <dbReference type="Rhea" id="RHEA-COMP:14399"/>
        <dbReference type="ChEBI" id="CHEBI:15377"/>
        <dbReference type="ChEBI" id="CHEBI:15378"/>
        <dbReference type="ChEBI" id="CHEBI:15379"/>
        <dbReference type="ChEBI" id="CHEBI:29033"/>
        <dbReference type="ChEBI" id="CHEBI:29034"/>
        <dbReference type="EC" id="7.1.1.9"/>
    </reaction>
</comment>
<evidence type="ECO:0000256" key="14">
    <source>
        <dbReference type="ARBA" id="ARBA00023136"/>
    </source>
</evidence>
<evidence type="ECO:0000313" key="20">
    <source>
        <dbReference type="EMBL" id="MBC5783054.1"/>
    </source>
</evidence>
<dbReference type="InterPro" id="IPR036909">
    <property type="entry name" value="Cyt_c-like_dom_sf"/>
</dbReference>
<keyword evidence="9" id="KW-1278">Translocase</keyword>
<keyword evidence="11 17" id="KW-1133">Transmembrane helix</keyword>
<keyword evidence="14 17" id="KW-0472">Membrane</keyword>
<evidence type="ECO:0000256" key="3">
    <source>
        <dbReference type="ARBA" id="ARBA00007866"/>
    </source>
</evidence>
<sequence length="458" mass="49194">MAIAVALVVLALGSVLFHFLSPWYFTPIASNWHEIDQTISITFWVTGFVFVAVGLFTAWCVVRYRHREGGRASYEPESKKLEWWLLVLTAGGVAAMLAPGLLVWAKVIHVPEDALVIEAVAQQWHWNYRLPGKDGKLGTVHPRFVTDANPFGLNAADASGRDDVLVASPELHVPLGKPVKLLLRSKDVLHNFSIAQLRVKMDLVPGLVSYTWFTPTRTGSFDLLCEELCGVGHFAMRGRLVVDEPAVYQAWLDRQSTVAVASARAPGDAVAGKAAYAVCAACHGANAEGNVAMNAPKLSGQGGWYLHRQLNLFKHGARGTQEKDVYGKAMAPMAATLADDAAIANVVAYIASLPDTPAPTTINGNLDIGRRSFATCAACHGADGGGIAATNAPRLKGMSDWYMARQLKNFRDGVRGHHPQDIYGGQMALIAGMLNDDAAVGDVLAHINTLAAGKGEPR</sequence>
<dbReference type="Pfam" id="PF00034">
    <property type="entry name" value="Cytochrom_C"/>
    <property type="match status" value="2"/>
</dbReference>
<evidence type="ECO:0000256" key="10">
    <source>
        <dbReference type="ARBA" id="ARBA00022982"/>
    </source>
</evidence>
<dbReference type="GO" id="GO:0004129">
    <property type="term" value="F:cytochrome-c oxidase activity"/>
    <property type="evidence" value="ECO:0007669"/>
    <property type="project" value="UniProtKB-EC"/>
</dbReference>
<feature type="domain" description="Cytochrome c" evidence="19">
    <location>
        <begin position="364"/>
        <end position="451"/>
    </location>
</feature>
<keyword evidence="7 17" id="KW-0812">Transmembrane</keyword>
<dbReference type="AlphaFoldDB" id="A0A923SAR7"/>